<reference evidence="2 3" key="1">
    <citation type="submission" date="2018-10" db="EMBL/GenBank/DDBJ databases">
        <title>Lactobacillus sp. R7 and Lactobacillus sp. R19 isolated from fermented mustard green product of Taiwan.</title>
        <authorList>
            <person name="Lin S.-T."/>
        </authorList>
    </citation>
    <scope>NUCLEOTIDE SEQUENCE [LARGE SCALE GENOMIC DNA]</scope>
    <source>
        <strain evidence="2 3">BCRC 81129</strain>
    </source>
</reference>
<evidence type="ECO:0000313" key="2">
    <source>
        <dbReference type="EMBL" id="TGD17242.1"/>
    </source>
</evidence>
<accession>A0A4Z0J4E0</accession>
<keyword evidence="1" id="KW-1133">Transmembrane helix</keyword>
<gene>
    <name evidence="2" type="ORF">EGT51_12900</name>
</gene>
<organism evidence="2 3">
    <name type="scientific">Levilactobacillus suantsaiihabitans</name>
    <dbReference type="NCBI Taxonomy" id="2487722"/>
    <lineage>
        <taxon>Bacteria</taxon>
        <taxon>Bacillati</taxon>
        <taxon>Bacillota</taxon>
        <taxon>Bacilli</taxon>
        <taxon>Lactobacillales</taxon>
        <taxon>Lactobacillaceae</taxon>
        <taxon>Levilactobacillus</taxon>
    </lineage>
</organism>
<keyword evidence="1" id="KW-0812">Transmembrane</keyword>
<dbReference type="Proteomes" id="UP000297348">
    <property type="component" value="Unassembled WGS sequence"/>
</dbReference>
<dbReference type="InterPro" id="IPR036259">
    <property type="entry name" value="MFS_trans_sf"/>
</dbReference>
<evidence type="ECO:0000313" key="3">
    <source>
        <dbReference type="Proteomes" id="UP000297348"/>
    </source>
</evidence>
<protein>
    <submittedName>
        <fullName evidence="2">Peptide ABC transporter permease</fullName>
    </submittedName>
</protein>
<proteinExistence type="predicted"/>
<dbReference type="Gene3D" id="1.20.1250.20">
    <property type="entry name" value="MFS general substrate transporter like domains"/>
    <property type="match status" value="1"/>
</dbReference>
<keyword evidence="3" id="KW-1185">Reference proteome</keyword>
<sequence length="70" mass="7646">KAFKSQMMSMYFLADAAGQAVNAQIVKFYSSATEVPYFLTIGTVSIVFGIILLFFVKKICHLMDDDGAAA</sequence>
<dbReference type="AlphaFoldDB" id="A0A4Z0J4E0"/>
<name>A0A4Z0J4E0_9LACO</name>
<dbReference type="EMBL" id="RKLX01000049">
    <property type="protein sequence ID" value="TGD17242.1"/>
    <property type="molecule type" value="Genomic_DNA"/>
</dbReference>
<evidence type="ECO:0000256" key="1">
    <source>
        <dbReference type="SAM" id="Phobius"/>
    </source>
</evidence>
<keyword evidence="1" id="KW-0472">Membrane</keyword>
<feature type="transmembrane region" description="Helical" evidence="1">
    <location>
        <begin position="39"/>
        <end position="56"/>
    </location>
</feature>
<feature type="non-terminal residue" evidence="2">
    <location>
        <position position="1"/>
    </location>
</feature>
<comment type="caution">
    <text evidence="2">The sequence shown here is derived from an EMBL/GenBank/DDBJ whole genome shotgun (WGS) entry which is preliminary data.</text>
</comment>